<evidence type="ECO:0008006" key="4">
    <source>
        <dbReference type="Google" id="ProtNLM"/>
    </source>
</evidence>
<protein>
    <recommendedName>
        <fullName evidence="4">Homeobox domain-containing protein</fullName>
    </recommendedName>
</protein>
<comment type="caution">
    <text evidence="2">The sequence shown here is derived from an EMBL/GenBank/DDBJ whole genome shotgun (WGS) entry which is preliminary data.</text>
</comment>
<name>A0A8H3GYF1_9AGAM</name>
<feature type="compositionally biased region" description="Low complexity" evidence="1">
    <location>
        <begin position="105"/>
        <end position="116"/>
    </location>
</feature>
<feature type="compositionally biased region" description="Polar residues" evidence="1">
    <location>
        <begin position="253"/>
        <end position="264"/>
    </location>
</feature>
<dbReference type="Proteomes" id="UP000663846">
    <property type="component" value="Unassembled WGS sequence"/>
</dbReference>
<reference evidence="2" key="1">
    <citation type="submission" date="2021-01" db="EMBL/GenBank/DDBJ databases">
        <authorList>
            <person name="Kaushik A."/>
        </authorList>
    </citation>
    <scope>NUCLEOTIDE SEQUENCE</scope>
    <source>
        <strain evidence="2">AG1-1C</strain>
    </source>
</reference>
<dbReference type="AlphaFoldDB" id="A0A8H3GYF1"/>
<feature type="region of interest" description="Disordered" evidence="1">
    <location>
        <begin position="94"/>
        <end position="116"/>
    </location>
</feature>
<dbReference type="EMBL" id="CAJMWS010001079">
    <property type="protein sequence ID" value="CAE6472695.1"/>
    <property type="molecule type" value="Genomic_DNA"/>
</dbReference>
<organism evidence="2 3">
    <name type="scientific">Rhizoctonia solani</name>
    <dbReference type="NCBI Taxonomy" id="456999"/>
    <lineage>
        <taxon>Eukaryota</taxon>
        <taxon>Fungi</taxon>
        <taxon>Dikarya</taxon>
        <taxon>Basidiomycota</taxon>
        <taxon>Agaricomycotina</taxon>
        <taxon>Agaricomycetes</taxon>
        <taxon>Cantharellales</taxon>
        <taxon>Ceratobasidiaceae</taxon>
        <taxon>Rhizoctonia</taxon>
    </lineage>
</organism>
<feature type="compositionally biased region" description="Basic and acidic residues" evidence="1">
    <location>
        <begin position="241"/>
        <end position="252"/>
    </location>
</feature>
<feature type="region of interest" description="Disordered" evidence="1">
    <location>
        <begin position="190"/>
        <end position="270"/>
    </location>
</feature>
<accession>A0A8H3GYF1</accession>
<gene>
    <name evidence="2" type="ORF">RDB_LOCUS178273</name>
</gene>
<evidence type="ECO:0000256" key="1">
    <source>
        <dbReference type="SAM" id="MobiDB-lite"/>
    </source>
</evidence>
<sequence>MTKSRASRTVVKQEYNESALRWFECKAILSTIWNNVPAIPCAGSRRAWAIARGVDPQRVHVWFGDRKAARARKGIKHHPEDNYSLPLEDAVAEHASSSVPPVPPLDSLSSPRHLSMSSPLPQTPMDMNIELPITSSSIPLFEQPQITHSKSVEVCDPTSHPFSMSSDTHPDEVDLAVKTELVGKVTLADSRVPGGRNKRKIALPVAPEIDEGPSKRSRHDTKNLEPTTKTAQPKKRGRPKKVSEVKATDQKNESSASLQPQSGVDPTGSMMVSPPGLPAGFCTSPYFAYINPAMTFDGSIAMATAPNLPPQSFGNIMYNPFTGAPLYNNVPAYFSNFSNQPSQPILFNGRADTGFLRQMLSQIPTPGNAIIPPMDQASFFGNPQNYPAGMPANVGMGSQAPPEPIMSMTDFLNEPLEAGWTYPNFST</sequence>
<proteinExistence type="predicted"/>
<evidence type="ECO:0000313" key="2">
    <source>
        <dbReference type="EMBL" id="CAE6472695.1"/>
    </source>
</evidence>
<evidence type="ECO:0000313" key="3">
    <source>
        <dbReference type="Proteomes" id="UP000663846"/>
    </source>
</evidence>